<feature type="compositionally biased region" description="Acidic residues" evidence="1">
    <location>
        <begin position="92"/>
        <end position="101"/>
    </location>
</feature>
<dbReference type="AlphaFoldDB" id="A0AAV4HF17"/>
<feature type="compositionally biased region" description="Pro residues" evidence="1">
    <location>
        <begin position="65"/>
        <end position="89"/>
    </location>
</feature>
<evidence type="ECO:0000313" key="2">
    <source>
        <dbReference type="EMBL" id="GFR96189.1"/>
    </source>
</evidence>
<dbReference type="Proteomes" id="UP000762676">
    <property type="component" value="Unassembled WGS sequence"/>
</dbReference>
<proteinExistence type="predicted"/>
<feature type="region of interest" description="Disordered" evidence="1">
    <location>
        <begin position="48"/>
        <end position="155"/>
    </location>
</feature>
<sequence>MAGVPVRAGPDSFLNTSKGVVTHKDLLRCKEDEFVKRCPGVTYAKHIKKRRGQAERLRLALPLAGSPPLPSSPPPLSQPPPRAHPPRAPAPEDSDSGDMDTDLGSALSADPRGCPLSPLVLVQPKRPPSPGPIKAAGGKRYKGLAGPPSKGLPGK</sequence>
<name>A0AAV4HF17_9GAST</name>
<comment type="caution">
    <text evidence="2">The sequence shown here is derived from an EMBL/GenBank/DDBJ whole genome shotgun (WGS) entry which is preliminary data.</text>
</comment>
<reference evidence="2 3" key="1">
    <citation type="journal article" date="2021" name="Elife">
        <title>Chloroplast acquisition without the gene transfer in kleptoplastic sea slugs, Plakobranchus ocellatus.</title>
        <authorList>
            <person name="Maeda T."/>
            <person name="Takahashi S."/>
            <person name="Yoshida T."/>
            <person name="Shimamura S."/>
            <person name="Takaki Y."/>
            <person name="Nagai Y."/>
            <person name="Toyoda A."/>
            <person name="Suzuki Y."/>
            <person name="Arimoto A."/>
            <person name="Ishii H."/>
            <person name="Satoh N."/>
            <person name="Nishiyama T."/>
            <person name="Hasebe M."/>
            <person name="Maruyama T."/>
            <person name="Minagawa J."/>
            <person name="Obokata J."/>
            <person name="Shigenobu S."/>
        </authorList>
    </citation>
    <scope>NUCLEOTIDE SEQUENCE [LARGE SCALE GENOMIC DNA]</scope>
</reference>
<keyword evidence="3" id="KW-1185">Reference proteome</keyword>
<dbReference type="EMBL" id="BMAT01005576">
    <property type="protein sequence ID" value="GFR96189.1"/>
    <property type="molecule type" value="Genomic_DNA"/>
</dbReference>
<evidence type="ECO:0000256" key="1">
    <source>
        <dbReference type="SAM" id="MobiDB-lite"/>
    </source>
</evidence>
<organism evidence="2 3">
    <name type="scientific">Elysia marginata</name>
    <dbReference type="NCBI Taxonomy" id="1093978"/>
    <lineage>
        <taxon>Eukaryota</taxon>
        <taxon>Metazoa</taxon>
        <taxon>Spiralia</taxon>
        <taxon>Lophotrochozoa</taxon>
        <taxon>Mollusca</taxon>
        <taxon>Gastropoda</taxon>
        <taxon>Heterobranchia</taxon>
        <taxon>Euthyneura</taxon>
        <taxon>Panpulmonata</taxon>
        <taxon>Sacoglossa</taxon>
        <taxon>Placobranchoidea</taxon>
        <taxon>Plakobranchidae</taxon>
        <taxon>Elysia</taxon>
    </lineage>
</organism>
<protein>
    <submittedName>
        <fullName evidence="2">Uncharacterized protein</fullName>
    </submittedName>
</protein>
<gene>
    <name evidence="2" type="ORF">ElyMa_002714400</name>
</gene>
<accession>A0AAV4HF17</accession>
<evidence type="ECO:0000313" key="3">
    <source>
        <dbReference type="Proteomes" id="UP000762676"/>
    </source>
</evidence>